<dbReference type="EMBL" id="PZPL01000001">
    <property type="protein sequence ID" value="PTL71522.1"/>
    <property type="molecule type" value="Genomic_DNA"/>
</dbReference>
<feature type="domain" description="UspA" evidence="1">
    <location>
        <begin position="133"/>
        <end position="265"/>
    </location>
</feature>
<proteinExistence type="predicted"/>
<dbReference type="SUPFAM" id="SSF52402">
    <property type="entry name" value="Adenine nucleotide alpha hydrolases-like"/>
    <property type="match status" value="2"/>
</dbReference>
<reference evidence="2 3" key="1">
    <citation type="submission" date="2018-03" db="EMBL/GenBank/DDBJ databases">
        <title>Bacteriophage NCPPB3778 and a type I-E CRISPR drive the evolution of the US Biological Select Agent, Rathayibacter toxicus.</title>
        <authorList>
            <person name="Davis E.W.II."/>
            <person name="Tabima J.F."/>
            <person name="Weisberg A.J."/>
            <person name="Dantas Lopes L."/>
            <person name="Wiseman M.S."/>
            <person name="Wiseman M.S."/>
            <person name="Pupko T."/>
            <person name="Belcher M.S."/>
            <person name="Sechler A.J."/>
            <person name="Tancos M.A."/>
            <person name="Schroeder B.K."/>
            <person name="Murray T.D."/>
            <person name="Luster D.G."/>
            <person name="Schneider W.L."/>
            <person name="Rogers E."/>
            <person name="Andreote F.D."/>
            <person name="Grunwald N.J."/>
            <person name="Putnam M.L."/>
            <person name="Chang J.H."/>
        </authorList>
    </citation>
    <scope>NUCLEOTIDE SEQUENCE [LARGE SCALE GENOMIC DNA]</scope>
    <source>
        <strain evidence="2 3">DSM 15933</strain>
    </source>
</reference>
<dbReference type="RefSeq" id="WP_107573394.1">
    <property type="nucleotide sequence ID" value="NZ_PZPL01000001.1"/>
</dbReference>
<keyword evidence="3" id="KW-1185">Reference proteome</keyword>
<sequence>MTTLVAWAGTTAALTALDWAISREYLLDRHVILCHVTAPSEKRPTPHSALVDLAATLQRDRTGIRFTAELLHGDPAEQLERRCQDGTVLVVGTDARNEHPRRFERSLGMVLTRRGTIAVVIVPIDSSHGAPGIVIGYNGSAAAVAALAFAADEADRRSEPLRIVQSWRLRPIEEDAADCPAHRIEEKIDSLRLDIAQVVASVRTEHPALAVDLRFAHGETVQSLLAAAGGTSLLVLGSDDPSRTSTRESIDHAVVMRMHTALAVIPAGFAELVARGDASPEATRSRRAPLP</sequence>
<name>A0A2T4UPR0_9MICO</name>
<evidence type="ECO:0000259" key="1">
    <source>
        <dbReference type="Pfam" id="PF00582"/>
    </source>
</evidence>
<dbReference type="Proteomes" id="UP000241085">
    <property type="component" value="Unassembled WGS sequence"/>
</dbReference>
<protein>
    <recommendedName>
        <fullName evidence="1">UspA domain-containing protein</fullName>
    </recommendedName>
</protein>
<dbReference type="Pfam" id="PF00582">
    <property type="entry name" value="Usp"/>
    <property type="match status" value="1"/>
</dbReference>
<dbReference type="InterPro" id="IPR006016">
    <property type="entry name" value="UspA"/>
</dbReference>
<gene>
    <name evidence="2" type="ORF">C1I63_00705</name>
</gene>
<dbReference type="AlphaFoldDB" id="A0A2T4UPR0"/>
<organism evidence="2 3">
    <name type="scientific">Rathayibacter caricis DSM 15933</name>
    <dbReference type="NCBI Taxonomy" id="1328867"/>
    <lineage>
        <taxon>Bacteria</taxon>
        <taxon>Bacillati</taxon>
        <taxon>Actinomycetota</taxon>
        <taxon>Actinomycetes</taxon>
        <taxon>Micrococcales</taxon>
        <taxon>Microbacteriaceae</taxon>
        <taxon>Rathayibacter</taxon>
    </lineage>
</organism>
<comment type="caution">
    <text evidence="2">The sequence shown here is derived from an EMBL/GenBank/DDBJ whole genome shotgun (WGS) entry which is preliminary data.</text>
</comment>
<evidence type="ECO:0000313" key="3">
    <source>
        <dbReference type="Proteomes" id="UP000241085"/>
    </source>
</evidence>
<dbReference type="InterPro" id="IPR014729">
    <property type="entry name" value="Rossmann-like_a/b/a_fold"/>
</dbReference>
<accession>A0A2T4UPR0</accession>
<evidence type="ECO:0000313" key="2">
    <source>
        <dbReference type="EMBL" id="PTL71522.1"/>
    </source>
</evidence>
<dbReference type="Gene3D" id="3.40.50.620">
    <property type="entry name" value="HUPs"/>
    <property type="match status" value="2"/>
</dbReference>